<sequence length="155" mass="16471">MTAQPLLFTDLPTTDRVRKPPRRPRSGSIAAPVAVDQVHEPLRPTAALPVFPASAPPTAVPPTTVPRVNASFDLVPPGPPPPFDPATLSNAEARALIHALPDHKLSHLLLEAARELKRRALPDNDPDDPDTDASPNPALLRAARQVAAELSGEDV</sequence>
<keyword evidence="3" id="KW-1185">Reference proteome</keyword>
<gene>
    <name evidence="2" type="ORF">EJ903_13300</name>
</gene>
<proteinExistence type="predicted"/>
<dbReference type="Proteomes" id="UP000277007">
    <property type="component" value="Unassembled WGS sequence"/>
</dbReference>
<feature type="region of interest" description="Disordered" evidence="1">
    <location>
        <begin position="119"/>
        <end position="139"/>
    </location>
</feature>
<dbReference type="RefSeq" id="WP_126616031.1">
    <property type="nucleotide sequence ID" value="NZ_JBHUCY010000049.1"/>
</dbReference>
<accession>A0A3S0R8H6</accession>
<feature type="region of interest" description="Disordered" evidence="1">
    <location>
        <begin position="1"/>
        <end position="32"/>
    </location>
</feature>
<evidence type="ECO:0000256" key="1">
    <source>
        <dbReference type="SAM" id="MobiDB-lite"/>
    </source>
</evidence>
<comment type="caution">
    <text evidence="2">The sequence shown here is derived from an EMBL/GenBank/DDBJ whole genome shotgun (WGS) entry which is preliminary data.</text>
</comment>
<dbReference type="AlphaFoldDB" id="A0A3S0R8H6"/>
<evidence type="ECO:0000313" key="3">
    <source>
        <dbReference type="Proteomes" id="UP000277007"/>
    </source>
</evidence>
<protein>
    <submittedName>
        <fullName evidence="2">Uncharacterized protein</fullName>
    </submittedName>
</protein>
<organism evidence="2 3">
    <name type="scientific">Azospirillum griseum</name>
    <dbReference type="NCBI Taxonomy" id="2496639"/>
    <lineage>
        <taxon>Bacteria</taxon>
        <taxon>Pseudomonadati</taxon>
        <taxon>Pseudomonadota</taxon>
        <taxon>Alphaproteobacteria</taxon>
        <taxon>Rhodospirillales</taxon>
        <taxon>Azospirillaceae</taxon>
        <taxon>Azospirillum</taxon>
    </lineage>
</organism>
<evidence type="ECO:0000313" key="2">
    <source>
        <dbReference type="EMBL" id="RTR19467.1"/>
    </source>
</evidence>
<dbReference type="OrthoDB" id="7306519at2"/>
<reference evidence="2 3" key="1">
    <citation type="submission" date="2018-12" db="EMBL/GenBank/DDBJ databases">
        <authorList>
            <person name="Yang Y."/>
        </authorList>
    </citation>
    <scope>NUCLEOTIDE SEQUENCE [LARGE SCALE GENOMIC DNA]</scope>
    <source>
        <strain evidence="2 3">L-25-5w-1</strain>
    </source>
</reference>
<dbReference type="EMBL" id="RXMA01000011">
    <property type="protein sequence ID" value="RTR19467.1"/>
    <property type="molecule type" value="Genomic_DNA"/>
</dbReference>
<name>A0A3S0R8H6_9PROT</name>